<dbReference type="SUPFAM" id="SSF56300">
    <property type="entry name" value="Metallo-dependent phosphatases"/>
    <property type="match status" value="1"/>
</dbReference>
<keyword evidence="3" id="KW-0408">Iron</keyword>
<evidence type="ECO:0000259" key="6">
    <source>
        <dbReference type="Pfam" id="PF00149"/>
    </source>
</evidence>
<accession>A0A7G1KUH5</accession>
<protein>
    <recommendedName>
        <fullName evidence="6">Calcineurin-like phosphoesterase domain-containing protein</fullName>
    </recommendedName>
</protein>
<dbReference type="PANTHER" id="PTHR42988">
    <property type="entry name" value="PHOSPHOHYDROLASE"/>
    <property type="match status" value="1"/>
</dbReference>
<dbReference type="GO" id="GO:0016787">
    <property type="term" value="F:hydrolase activity"/>
    <property type="evidence" value="ECO:0007669"/>
    <property type="project" value="UniProtKB-KW"/>
</dbReference>
<dbReference type="InterPro" id="IPR050884">
    <property type="entry name" value="CNP_phosphodiesterase-III"/>
</dbReference>
<feature type="chain" id="PRO_5028843469" description="Calcineurin-like phosphoesterase domain-containing protein" evidence="5">
    <location>
        <begin position="25"/>
        <end position="462"/>
    </location>
</feature>
<dbReference type="InterPro" id="IPR013783">
    <property type="entry name" value="Ig-like_fold"/>
</dbReference>
<dbReference type="EMBL" id="AP023396">
    <property type="protein sequence ID" value="BCK58226.1"/>
    <property type="molecule type" value="Genomic_DNA"/>
</dbReference>
<feature type="signal peptide" evidence="5">
    <location>
        <begin position="1"/>
        <end position="24"/>
    </location>
</feature>
<comment type="similarity">
    <text evidence="4">Belongs to the cyclic nucleotide phosphodiesterase class-III family.</text>
</comment>
<sequence>MLRALGLAAAAPLLATSTPGSARAQPGSLIGTDLEVVTVTDTSVVLTWTTLAVNADGTPFPAAADTEVRLAPADSRGPAAVYFPADTERTPYHYAEVGGLEPGRAYRFEAWSDDVRATPAANFVTRMPTAPECTGQFTTLVPPPGRPLRTLALCNDVHFGEEVSGLIAAGLPPGVRQEPGLTPYPEMMLAAVLDDLRRPDRAADHLLIAGDLTSEATPDQTRAVRSRLDAWGVSGRDWFAVRGNHDRPHTGSDYATCPPTADDHHDCWGETFTPPGEVLDHRVGGLRLLGLDTTEPDTPGGRIDRPQFDRVRELLRADPDRPTLVFGHHPVTLDSAVSNIAGPAFVLNRPDAAALQDLYRTSPGVFLHHSGHTHRNRRSHSDLPLPVEFLEVAATKEYPGGYTLLRLYEGGYQLNFYKTRTPASRTWSTRTRAEYLGLQPEYTLGTTTDRNHVVHRDLSGLA</sequence>
<dbReference type="Proteomes" id="UP000516173">
    <property type="component" value="Chromosome"/>
</dbReference>
<evidence type="ECO:0000256" key="5">
    <source>
        <dbReference type="SAM" id="SignalP"/>
    </source>
</evidence>
<proteinExistence type="inferred from homology"/>
<keyword evidence="5" id="KW-0732">Signal</keyword>
<dbReference type="Pfam" id="PF00149">
    <property type="entry name" value="Metallophos"/>
    <property type="match status" value="1"/>
</dbReference>
<keyword evidence="1" id="KW-0479">Metal-binding</keyword>
<gene>
    <name evidence="7" type="ORF">NWFMUON74_59980</name>
</gene>
<dbReference type="InterPro" id="IPR029052">
    <property type="entry name" value="Metallo-depent_PP-like"/>
</dbReference>
<keyword evidence="8" id="KW-1185">Reference proteome</keyword>
<dbReference type="Gene3D" id="2.60.40.10">
    <property type="entry name" value="Immunoglobulins"/>
    <property type="match status" value="1"/>
</dbReference>
<evidence type="ECO:0000313" key="8">
    <source>
        <dbReference type="Proteomes" id="UP000516173"/>
    </source>
</evidence>
<evidence type="ECO:0000256" key="2">
    <source>
        <dbReference type="ARBA" id="ARBA00022801"/>
    </source>
</evidence>
<dbReference type="GO" id="GO:0005975">
    <property type="term" value="P:carbohydrate metabolic process"/>
    <property type="evidence" value="ECO:0007669"/>
    <property type="project" value="UniProtKB-ARBA"/>
</dbReference>
<evidence type="ECO:0000256" key="1">
    <source>
        <dbReference type="ARBA" id="ARBA00022723"/>
    </source>
</evidence>
<dbReference type="Gene3D" id="3.60.21.10">
    <property type="match status" value="1"/>
</dbReference>
<evidence type="ECO:0000256" key="4">
    <source>
        <dbReference type="ARBA" id="ARBA00025742"/>
    </source>
</evidence>
<dbReference type="PANTHER" id="PTHR42988:SF2">
    <property type="entry name" value="CYCLIC NUCLEOTIDE PHOSPHODIESTERASE CBUA0032-RELATED"/>
    <property type="match status" value="1"/>
</dbReference>
<name>A0A7G1KUH5_9NOCA</name>
<evidence type="ECO:0000313" key="7">
    <source>
        <dbReference type="EMBL" id="BCK58226.1"/>
    </source>
</evidence>
<evidence type="ECO:0000256" key="3">
    <source>
        <dbReference type="ARBA" id="ARBA00023004"/>
    </source>
</evidence>
<reference evidence="7 8" key="1">
    <citation type="submission" date="2020-08" db="EMBL/GenBank/DDBJ databases">
        <title>Genome Sequencing of Nocardia wallacei strain FMUON74 and assembly.</title>
        <authorList>
            <person name="Toyokawa M."/>
            <person name="Uesaka K."/>
        </authorList>
    </citation>
    <scope>NUCLEOTIDE SEQUENCE [LARGE SCALE GENOMIC DNA]</scope>
    <source>
        <strain evidence="7 8">FMUON74</strain>
    </source>
</reference>
<dbReference type="KEGG" id="nwl:NWFMUON74_59980"/>
<dbReference type="InterPro" id="IPR004843">
    <property type="entry name" value="Calcineurin-like_PHP"/>
</dbReference>
<feature type="domain" description="Calcineurin-like phosphoesterase" evidence="6">
    <location>
        <begin position="151"/>
        <end position="375"/>
    </location>
</feature>
<organism evidence="7 8">
    <name type="scientific">Nocardia wallacei</name>
    <dbReference type="NCBI Taxonomy" id="480035"/>
    <lineage>
        <taxon>Bacteria</taxon>
        <taxon>Bacillati</taxon>
        <taxon>Actinomycetota</taxon>
        <taxon>Actinomycetes</taxon>
        <taxon>Mycobacteriales</taxon>
        <taxon>Nocardiaceae</taxon>
        <taxon>Nocardia</taxon>
    </lineage>
</organism>
<dbReference type="AlphaFoldDB" id="A0A7G1KUH5"/>
<dbReference type="GO" id="GO:0046872">
    <property type="term" value="F:metal ion binding"/>
    <property type="evidence" value="ECO:0007669"/>
    <property type="project" value="UniProtKB-KW"/>
</dbReference>
<keyword evidence="2" id="KW-0378">Hydrolase</keyword>